<dbReference type="SUPFAM" id="SSF52172">
    <property type="entry name" value="CheY-like"/>
    <property type="match status" value="1"/>
</dbReference>
<dbReference type="Pfam" id="PF00072">
    <property type="entry name" value="Response_reg"/>
    <property type="match status" value="1"/>
</dbReference>
<dbReference type="PROSITE" id="PS50110">
    <property type="entry name" value="RESPONSE_REGULATORY"/>
    <property type="match status" value="1"/>
</dbReference>
<dbReference type="Pfam" id="PF00486">
    <property type="entry name" value="Trans_reg_C"/>
    <property type="match status" value="1"/>
</dbReference>
<keyword evidence="1 4" id="KW-0597">Phosphoprotein</keyword>
<dbReference type="InterPro" id="IPR039420">
    <property type="entry name" value="WalR-like"/>
</dbReference>
<comment type="caution">
    <text evidence="9">The sequence shown here is derived from an EMBL/GenBank/DDBJ whole genome shotgun (WGS) entry which is preliminary data.</text>
</comment>
<proteinExistence type="predicted"/>
<dbReference type="SUPFAM" id="SSF46894">
    <property type="entry name" value="C-terminal effector domain of the bipartite response regulators"/>
    <property type="match status" value="1"/>
</dbReference>
<dbReference type="PROSITE" id="PS51755">
    <property type="entry name" value="OMPR_PHOB"/>
    <property type="match status" value="1"/>
</dbReference>
<evidence type="ECO:0000259" key="7">
    <source>
        <dbReference type="PROSITE" id="PS50110"/>
    </source>
</evidence>
<dbReference type="Gene3D" id="6.10.250.690">
    <property type="match status" value="1"/>
</dbReference>
<reference evidence="9 10" key="1">
    <citation type="journal article" date="2021" name="Int. J. Syst. Evol. Microbiol.">
        <title>Steroidobacter gossypii sp. nov., isolated from soil of cotton cropping field.</title>
        <authorList>
            <person name="Huang R."/>
            <person name="Yang S."/>
            <person name="Zhen C."/>
            <person name="Liu W."/>
        </authorList>
    </citation>
    <scope>NUCLEOTIDE SEQUENCE [LARGE SCALE GENOMIC DNA]</scope>
    <source>
        <strain evidence="9 10">S1-65</strain>
    </source>
</reference>
<dbReference type="Gene3D" id="3.40.50.2300">
    <property type="match status" value="1"/>
</dbReference>
<evidence type="ECO:0000256" key="6">
    <source>
        <dbReference type="SAM" id="MobiDB-lite"/>
    </source>
</evidence>
<dbReference type="InterPro" id="IPR001867">
    <property type="entry name" value="OmpR/PhoB-type_DNA-bd"/>
</dbReference>
<dbReference type="EMBL" id="JAEVLS010000003">
    <property type="protein sequence ID" value="MBM0106325.1"/>
    <property type="molecule type" value="Genomic_DNA"/>
</dbReference>
<dbReference type="PANTHER" id="PTHR48111">
    <property type="entry name" value="REGULATOR OF RPOS"/>
    <property type="match status" value="1"/>
</dbReference>
<dbReference type="InterPro" id="IPR016032">
    <property type="entry name" value="Sig_transdc_resp-reg_C-effctor"/>
</dbReference>
<keyword evidence="10" id="KW-1185">Reference proteome</keyword>
<protein>
    <submittedName>
        <fullName evidence="9">Response regulator</fullName>
    </submittedName>
</protein>
<feature type="DNA-binding region" description="OmpR/PhoB-type" evidence="5">
    <location>
        <begin position="157"/>
        <end position="255"/>
    </location>
</feature>
<evidence type="ECO:0000259" key="8">
    <source>
        <dbReference type="PROSITE" id="PS51755"/>
    </source>
</evidence>
<gene>
    <name evidence="9" type="ORF">JM946_16445</name>
</gene>
<evidence type="ECO:0000256" key="1">
    <source>
        <dbReference type="ARBA" id="ARBA00022553"/>
    </source>
</evidence>
<feature type="domain" description="Response regulatory" evidence="7">
    <location>
        <begin position="31"/>
        <end position="147"/>
    </location>
</feature>
<accession>A0ABS1WZC1</accession>
<evidence type="ECO:0000256" key="3">
    <source>
        <dbReference type="ARBA" id="ARBA00023125"/>
    </source>
</evidence>
<keyword evidence="2" id="KW-0902">Two-component regulatory system</keyword>
<dbReference type="InterPro" id="IPR001789">
    <property type="entry name" value="Sig_transdc_resp-reg_receiver"/>
</dbReference>
<name>A0ABS1WZC1_9GAMM</name>
<evidence type="ECO:0000313" key="10">
    <source>
        <dbReference type="Proteomes" id="UP000661077"/>
    </source>
</evidence>
<organism evidence="9 10">
    <name type="scientific">Steroidobacter gossypii</name>
    <dbReference type="NCBI Taxonomy" id="2805490"/>
    <lineage>
        <taxon>Bacteria</taxon>
        <taxon>Pseudomonadati</taxon>
        <taxon>Pseudomonadota</taxon>
        <taxon>Gammaproteobacteria</taxon>
        <taxon>Steroidobacterales</taxon>
        <taxon>Steroidobacteraceae</taxon>
        <taxon>Steroidobacter</taxon>
    </lineage>
</organism>
<feature type="region of interest" description="Disordered" evidence="6">
    <location>
        <begin position="1"/>
        <end position="21"/>
    </location>
</feature>
<feature type="domain" description="OmpR/PhoB-type" evidence="8">
    <location>
        <begin position="157"/>
        <end position="255"/>
    </location>
</feature>
<dbReference type="Proteomes" id="UP000661077">
    <property type="component" value="Unassembled WGS sequence"/>
</dbReference>
<evidence type="ECO:0000256" key="5">
    <source>
        <dbReference type="PROSITE-ProRule" id="PRU01091"/>
    </source>
</evidence>
<dbReference type="CDD" id="cd00383">
    <property type="entry name" value="trans_reg_C"/>
    <property type="match status" value="1"/>
</dbReference>
<dbReference type="Gene3D" id="1.10.10.10">
    <property type="entry name" value="Winged helix-like DNA-binding domain superfamily/Winged helix DNA-binding domain"/>
    <property type="match status" value="1"/>
</dbReference>
<keyword evidence="3 5" id="KW-0238">DNA-binding</keyword>
<sequence>MDDRTDSSGATRGVSAKESMGSSSLGLLGAEVLIADADAAHRGTLSLLLRQNGWRCREAHDADAARDRLRQASPSLILLDWQLPHVTGLGYLHQLKRDRRTSGIPVIIMSARASEQDKVTGLDSGADDYITKPIPLRELVARMQAILRRVGRMGDTRCALSLAGLTLDPTSHRVLANGLNCALGPTEFKLLECFMSQIGRVHSRQQLRRLVWAQPESIQERTVDVYVRRLRHALHPFGYDRFVQTVHGAGYRFCETERPGRSA</sequence>
<evidence type="ECO:0000313" key="9">
    <source>
        <dbReference type="EMBL" id="MBM0106325.1"/>
    </source>
</evidence>
<feature type="modified residue" description="4-aspartylphosphate" evidence="4">
    <location>
        <position position="80"/>
    </location>
</feature>
<dbReference type="RefSeq" id="WP_203168431.1">
    <property type="nucleotide sequence ID" value="NZ_JAEVLS010000003.1"/>
</dbReference>
<dbReference type="InterPro" id="IPR011006">
    <property type="entry name" value="CheY-like_superfamily"/>
</dbReference>
<dbReference type="InterPro" id="IPR036388">
    <property type="entry name" value="WH-like_DNA-bd_sf"/>
</dbReference>
<dbReference type="SMART" id="SM00448">
    <property type="entry name" value="REC"/>
    <property type="match status" value="1"/>
</dbReference>
<dbReference type="PANTHER" id="PTHR48111:SF40">
    <property type="entry name" value="PHOSPHATE REGULON TRANSCRIPTIONAL REGULATORY PROTEIN PHOB"/>
    <property type="match status" value="1"/>
</dbReference>
<evidence type="ECO:0000256" key="4">
    <source>
        <dbReference type="PROSITE-ProRule" id="PRU00169"/>
    </source>
</evidence>
<dbReference type="SMART" id="SM00862">
    <property type="entry name" value="Trans_reg_C"/>
    <property type="match status" value="1"/>
</dbReference>
<evidence type="ECO:0000256" key="2">
    <source>
        <dbReference type="ARBA" id="ARBA00023012"/>
    </source>
</evidence>